<dbReference type="InterPro" id="IPR046335">
    <property type="entry name" value="LacI/GalR-like_sensor"/>
</dbReference>
<dbReference type="Pfam" id="PF13377">
    <property type="entry name" value="Peripla_BP_3"/>
    <property type="match status" value="1"/>
</dbReference>
<dbReference type="InterPro" id="IPR028082">
    <property type="entry name" value="Peripla_BP_I"/>
</dbReference>
<evidence type="ECO:0000256" key="3">
    <source>
        <dbReference type="ARBA" id="ARBA00023163"/>
    </source>
</evidence>
<dbReference type="Pfam" id="PF00356">
    <property type="entry name" value="LacI"/>
    <property type="match status" value="1"/>
</dbReference>
<feature type="domain" description="HTH lacI-type" evidence="4">
    <location>
        <begin position="2"/>
        <end position="56"/>
    </location>
</feature>
<dbReference type="SUPFAM" id="SSF53822">
    <property type="entry name" value="Periplasmic binding protein-like I"/>
    <property type="match status" value="1"/>
</dbReference>
<evidence type="ECO:0000259" key="4">
    <source>
        <dbReference type="PROSITE" id="PS50932"/>
    </source>
</evidence>
<dbReference type="CDD" id="cd01392">
    <property type="entry name" value="HTH_LacI"/>
    <property type="match status" value="1"/>
</dbReference>
<sequence length="330" mass="36641">MVTLKDIAKLAHVNESTVSRALNGSVYVHPDTKKKVFEAAKKLSYDPDLLRKAIQQGKTKTIGIIIPNLQYNIFMDFVQKAEINANAVNYKIIIAISNDDSQQERKLLMRMRNGLVDGIVITSTGGNNHLLEDIQAGGMPVMQIFRNVDSKIDSVSVNYKQSVEIAVDNLLESGATNLALINGSITDQPYQDKLAAFEKVMNKQSKEIIAESLNEYPKSFEQAGYDLTAKILKRYPKVNGLLVANDTEALGAMHFLKEQKLDVPNQVKVISLAGCSVSSLYQTQVSNTAFPIESISMRALSLLISRIEKLEKLPLQHQVLNTAFNKRQTC</sequence>
<organism evidence="5 6">
    <name type="scientific">Lactobacillus crispatus</name>
    <dbReference type="NCBI Taxonomy" id="47770"/>
    <lineage>
        <taxon>Bacteria</taxon>
        <taxon>Bacillati</taxon>
        <taxon>Bacillota</taxon>
        <taxon>Bacilli</taxon>
        <taxon>Lactobacillales</taxon>
        <taxon>Lactobacillaceae</taxon>
        <taxon>Lactobacillus</taxon>
    </lineage>
</organism>
<evidence type="ECO:0000313" key="6">
    <source>
        <dbReference type="Proteomes" id="UP000324504"/>
    </source>
</evidence>
<dbReference type="GO" id="GO:0003700">
    <property type="term" value="F:DNA-binding transcription factor activity"/>
    <property type="evidence" value="ECO:0007669"/>
    <property type="project" value="TreeGrafter"/>
</dbReference>
<comment type="caution">
    <text evidence="5">The sequence shown here is derived from an EMBL/GenBank/DDBJ whole genome shotgun (WGS) entry which is preliminary data.</text>
</comment>
<proteinExistence type="predicted"/>
<evidence type="ECO:0000256" key="1">
    <source>
        <dbReference type="ARBA" id="ARBA00023015"/>
    </source>
</evidence>
<dbReference type="Gene3D" id="1.10.260.40">
    <property type="entry name" value="lambda repressor-like DNA-binding domains"/>
    <property type="match status" value="1"/>
</dbReference>
<name>A0A5M9Z1A4_9LACO</name>
<keyword evidence="1" id="KW-0805">Transcription regulation</keyword>
<accession>A0A5M9Z1A4</accession>
<dbReference type="InterPro" id="IPR010982">
    <property type="entry name" value="Lambda_DNA-bd_dom_sf"/>
</dbReference>
<gene>
    <name evidence="5" type="ORF">F1C09_06520</name>
</gene>
<dbReference type="PANTHER" id="PTHR30146">
    <property type="entry name" value="LACI-RELATED TRANSCRIPTIONAL REPRESSOR"/>
    <property type="match status" value="1"/>
</dbReference>
<evidence type="ECO:0000256" key="2">
    <source>
        <dbReference type="ARBA" id="ARBA00023125"/>
    </source>
</evidence>
<dbReference type="PANTHER" id="PTHR30146:SF109">
    <property type="entry name" value="HTH-TYPE TRANSCRIPTIONAL REGULATOR GALS"/>
    <property type="match status" value="1"/>
</dbReference>
<keyword evidence="3" id="KW-0804">Transcription</keyword>
<protein>
    <submittedName>
        <fullName evidence="5">LacI family transcriptional regulator</fullName>
    </submittedName>
</protein>
<dbReference type="Proteomes" id="UP000324504">
    <property type="component" value="Unassembled WGS sequence"/>
</dbReference>
<dbReference type="CDD" id="cd06267">
    <property type="entry name" value="PBP1_LacI_sugar_binding-like"/>
    <property type="match status" value="1"/>
</dbReference>
<reference evidence="5 6" key="1">
    <citation type="submission" date="2019-09" db="EMBL/GenBank/DDBJ databases">
        <title>Comparative analysis of L. crispatus genomes revealed niche specific adaptation to different host and body sites.</title>
        <authorList>
            <person name="Pan M."/>
            <person name="Hidalgo-Cantabrana C."/>
            <person name="Barrangou R."/>
        </authorList>
    </citation>
    <scope>NUCLEOTIDE SEQUENCE [LARGE SCALE GENOMIC DNA]</scope>
    <source>
        <strain evidence="5 6">NCK2488</strain>
    </source>
</reference>
<dbReference type="RefSeq" id="WP_057726793.1">
    <property type="nucleotide sequence ID" value="NZ_CP072197.1"/>
</dbReference>
<dbReference type="Gene3D" id="3.40.50.2300">
    <property type="match status" value="2"/>
</dbReference>
<dbReference type="PROSITE" id="PS50932">
    <property type="entry name" value="HTH_LACI_2"/>
    <property type="match status" value="1"/>
</dbReference>
<dbReference type="InterPro" id="IPR000843">
    <property type="entry name" value="HTH_LacI"/>
</dbReference>
<dbReference type="SMART" id="SM00354">
    <property type="entry name" value="HTH_LACI"/>
    <property type="match status" value="1"/>
</dbReference>
<dbReference type="SUPFAM" id="SSF47413">
    <property type="entry name" value="lambda repressor-like DNA-binding domains"/>
    <property type="match status" value="1"/>
</dbReference>
<dbReference type="GO" id="GO:0000976">
    <property type="term" value="F:transcription cis-regulatory region binding"/>
    <property type="evidence" value="ECO:0007669"/>
    <property type="project" value="TreeGrafter"/>
</dbReference>
<keyword evidence="2" id="KW-0238">DNA-binding</keyword>
<evidence type="ECO:0000313" key="5">
    <source>
        <dbReference type="EMBL" id="KAA8812392.1"/>
    </source>
</evidence>
<dbReference type="AlphaFoldDB" id="A0A5M9Z1A4"/>
<dbReference type="EMBL" id="VUAV01000034">
    <property type="protein sequence ID" value="KAA8812392.1"/>
    <property type="molecule type" value="Genomic_DNA"/>
</dbReference>